<dbReference type="Gene3D" id="3.30.2130.10">
    <property type="entry name" value="VC0802-like"/>
    <property type="match status" value="1"/>
</dbReference>
<gene>
    <name evidence="1" type="ORF">Vspart_01755</name>
</gene>
<dbReference type="RefSeq" id="WP_182287358.1">
    <property type="nucleotide sequence ID" value="NZ_CP046268.1"/>
</dbReference>
<dbReference type="InterPro" id="IPR045865">
    <property type="entry name" value="ACT-like_dom_sf"/>
</dbReference>
<dbReference type="SUPFAM" id="SSF55021">
    <property type="entry name" value="ACT-like"/>
    <property type="match status" value="1"/>
</dbReference>
<protein>
    <submittedName>
        <fullName evidence="1">ACT domain-containing protein</fullName>
    </submittedName>
</protein>
<evidence type="ECO:0000313" key="2">
    <source>
        <dbReference type="Proteomes" id="UP000515264"/>
    </source>
</evidence>
<evidence type="ECO:0000313" key="1">
    <source>
        <dbReference type="EMBL" id="QMV14499.1"/>
    </source>
</evidence>
<sequence>MHDIHIILKNNPGELSRFGEILGEHGIGLEGGGVFTHDHQSHAHFLVADGEKAREVLTDNGFEVKDVVSPLIRKLKQEQPGELGAIARALADKGVNIMVQYSDHDNRLILITDNDTLAKNATIDWAVHT</sequence>
<name>A0ABX6QZ96_9VIBR</name>
<reference evidence="1 2" key="1">
    <citation type="journal article" date="2020" name="J. Nat. Prod.">
        <title>Genomics-Metabolomics Profiling Disclosed Marine Vibrio spartinae 3.6 as a Producer of a New Branched Side Chain Prodigiosin.</title>
        <authorList>
            <person name="Vitale G.A."/>
            <person name="Sciarretta M."/>
            <person name="Palma Esposito F."/>
            <person name="January G.G."/>
            <person name="Giaccio M."/>
            <person name="Bunk B."/>
            <person name="Sproer C."/>
            <person name="Bajerski F."/>
            <person name="Power D."/>
            <person name="Festa C."/>
            <person name="Monti M.C."/>
            <person name="D'Auria M.V."/>
            <person name="de Pascale D."/>
        </authorList>
    </citation>
    <scope>NUCLEOTIDE SEQUENCE [LARGE SCALE GENOMIC DNA]</scope>
    <source>
        <strain evidence="1 2">3.6</strain>
    </source>
</reference>
<proteinExistence type="predicted"/>
<dbReference type="EMBL" id="CP046268">
    <property type="protein sequence ID" value="QMV14499.1"/>
    <property type="molecule type" value="Genomic_DNA"/>
</dbReference>
<keyword evidence="2" id="KW-1185">Reference proteome</keyword>
<accession>A0ABX6QZ96</accession>
<organism evidence="1 2">
    <name type="scientific">Vibrio spartinae</name>
    <dbReference type="NCBI Taxonomy" id="1918945"/>
    <lineage>
        <taxon>Bacteria</taxon>
        <taxon>Pseudomonadati</taxon>
        <taxon>Pseudomonadota</taxon>
        <taxon>Gammaproteobacteria</taxon>
        <taxon>Vibrionales</taxon>
        <taxon>Vibrionaceae</taxon>
        <taxon>Vibrio</taxon>
    </lineage>
</organism>
<dbReference type="Proteomes" id="UP000515264">
    <property type="component" value="Chromosome 1"/>
</dbReference>